<dbReference type="InterPro" id="IPR045864">
    <property type="entry name" value="aa-tRNA-synth_II/BPL/LPL"/>
</dbReference>
<feature type="binding site" evidence="13">
    <location>
        <position position="411"/>
    </location>
    <ligand>
        <name>Mg(2+)</name>
        <dbReference type="ChEBI" id="CHEBI:18420"/>
        <label>1</label>
    </ligand>
</feature>
<keyword evidence="17" id="KW-1185">Reference proteome</keyword>
<dbReference type="EC" id="6.1.1.6" evidence="13"/>
<dbReference type="SUPFAM" id="SSF55681">
    <property type="entry name" value="Class II aaRS and biotin synthetases"/>
    <property type="match status" value="1"/>
</dbReference>
<dbReference type="InterPro" id="IPR004365">
    <property type="entry name" value="NA-bd_OB_tRNA"/>
</dbReference>
<dbReference type="Gene3D" id="3.30.930.10">
    <property type="entry name" value="Bira Bifunctional Protein, Domain 2"/>
    <property type="match status" value="1"/>
</dbReference>
<dbReference type="GO" id="GO:0005829">
    <property type="term" value="C:cytosol"/>
    <property type="evidence" value="ECO:0007669"/>
    <property type="project" value="TreeGrafter"/>
</dbReference>
<dbReference type="CDD" id="cd04322">
    <property type="entry name" value="LysRS_N"/>
    <property type="match status" value="1"/>
</dbReference>
<evidence type="ECO:0000256" key="8">
    <source>
        <dbReference type="ARBA" id="ARBA00022840"/>
    </source>
</evidence>
<dbReference type="FunFam" id="3.30.930.10:FF:000001">
    <property type="entry name" value="Lysine--tRNA ligase"/>
    <property type="match status" value="1"/>
</dbReference>
<dbReference type="Proteomes" id="UP000243359">
    <property type="component" value="Chromosome I"/>
</dbReference>
<evidence type="ECO:0000256" key="4">
    <source>
        <dbReference type="ARBA" id="ARBA00022490"/>
    </source>
</evidence>
<dbReference type="GO" id="GO:0000049">
    <property type="term" value="F:tRNA binding"/>
    <property type="evidence" value="ECO:0007669"/>
    <property type="project" value="TreeGrafter"/>
</dbReference>
<dbReference type="GO" id="GO:0006430">
    <property type="term" value="P:lysyl-tRNA aminoacylation"/>
    <property type="evidence" value="ECO:0007669"/>
    <property type="project" value="UniProtKB-UniRule"/>
</dbReference>
<evidence type="ECO:0000313" key="17">
    <source>
        <dbReference type="Proteomes" id="UP000243359"/>
    </source>
</evidence>
<feature type="binding site" evidence="13">
    <location>
        <position position="418"/>
    </location>
    <ligand>
        <name>Mg(2+)</name>
        <dbReference type="ChEBI" id="CHEBI:18420"/>
        <label>2</label>
    </ligand>
</feature>
<keyword evidence="11 13" id="KW-0030">Aminoacyl-tRNA synthetase</keyword>
<organism evidence="16 17">
    <name type="scientific">Pseudomonas oryzae</name>
    <dbReference type="NCBI Taxonomy" id="1392877"/>
    <lineage>
        <taxon>Bacteria</taxon>
        <taxon>Pseudomonadati</taxon>
        <taxon>Pseudomonadota</taxon>
        <taxon>Gammaproteobacteria</taxon>
        <taxon>Pseudomonadales</taxon>
        <taxon>Pseudomonadaceae</taxon>
        <taxon>Pseudomonas</taxon>
    </lineage>
</organism>
<keyword evidence="4 13" id="KW-0963">Cytoplasm</keyword>
<evidence type="ECO:0000256" key="13">
    <source>
        <dbReference type="HAMAP-Rule" id="MF_00252"/>
    </source>
</evidence>
<dbReference type="InterPro" id="IPR006195">
    <property type="entry name" value="aa-tRNA-synth_II"/>
</dbReference>
<dbReference type="PROSITE" id="PS50862">
    <property type="entry name" value="AA_TRNA_LIGASE_II"/>
    <property type="match status" value="1"/>
</dbReference>
<evidence type="ECO:0000256" key="6">
    <source>
        <dbReference type="ARBA" id="ARBA00022723"/>
    </source>
</evidence>
<dbReference type="PRINTS" id="PR00982">
    <property type="entry name" value="TRNASYNTHLYS"/>
</dbReference>
<dbReference type="GO" id="GO:0004824">
    <property type="term" value="F:lysine-tRNA ligase activity"/>
    <property type="evidence" value="ECO:0007669"/>
    <property type="project" value="UniProtKB-UniRule"/>
</dbReference>
<feature type="domain" description="Aminoacyl-transfer RNA synthetases class-II family profile" evidence="15">
    <location>
        <begin position="180"/>
        <end position="495"/>
    </location>
</feature>
<sequence length="501" mass="56924">MSEQPLNEHAIHEEENKLIAQRKEKLAAVRESQAIAFPNDFRRDNLAGDLQKQYAEAGKEALEAQQIKVSVAGRIMLNRGAFMVLQDTSGRIQLYVNRKTLSAETLEAIKHWDLGDIVGVSGVLARSGKGDLYVDLSDARLLTKSLRPLPDKFHGLTDTETRYRQRYVDLIVNEEVRETFRVRSQVIAHIRRFLNERGFLEVETPMLQTIPGGAAAKPFETHHNALDMPMFLRIAPELYLKRLVVGGFEKVFEINRNFRNEGVSTRHNPEFTMLEFYHAYADYEDNMDLTEELFRELAQTVLGTTDVPYGDKVFHFGEPFARLSVFDSILKYNPEISAADLQDIDTARAIAKKAGAKVLGFEGLGKLQVMIFEELVEHKLEQPTFITKYPFEVSPLARRNDEDPSVTDRFELFIGGREIANAYSELNDAEDQAERFHAQVRDKDAGDDEAMHFDADFVRALEYGMPPTAGEGIGIDRLVMLLTDSPSIRDVILFPHMRAEQ</sequence>
<comment type="catalytic activity">
    <reaction evidence="12 13 14">
        <text>tRNA(Lys) + L-lysine + ATP = L-lysyl-tRNA(Lys) + AMP + diphosphate</text>
        <dbReference type="Rhea" id="RHEA:20792"/>
        <dbReference type="Rhea" id="RHEA-COMP:9696"/>
        <dbReference type="Rhea" id="RHEA-COMP:9697"/>
        <dbReference type="ChEBI" id="CHEBI:30616"/>
        <dbReference type="ChEBI" id="CHEBI:32551"/>
        <dbReference type="ChEBI" id="CHEBI:33019"/>
        <dbReference type="ChEBI" id="CHEBI:78442"/>
        <dbReference type="ChEBI" id="CHEBI:78529"/>
        <dbReference type="ChEBI" id="CHEBI:456215"/>
        <dbReference type="EC" id="6.1.1.6"/>
    </reaction>
</comment>
<keyword evidence="9 13" id="KW-0460">Magnesium</keyword>
<protein>
    <recommendedName>
        <fullName evidence="13">Lysine--tRNA ligase</fullName>
        <ecNumber evidence="13">6.1.1.6</ecNumber>
    </recommendedName>
    <alternativeName>
        <fullName evidence="13">Lysyl-tRNA synthetase</fullName>
        <shortName evidence="13">LysRS</shortName>
    </alternativeName>
</protein>
<dbReference type="GO" id="GO:0000287">
    <property type="term" value="F:magnesium ion binding"/>
    <property type="evidence" value="ECO:0007669"/>
    <property type="project" value="UniProtKB-UniRule"/>
</dbReference>
<gene>
    <name evidence="13" type="primary">lysS</name>
    <name evidence="16" type="ORF">SAMN05216221_0390</name>
</gene>
<dbReference type="RefSeq" id="WP_090347360.1">
    <property type="nucleotide sequence ID" value="NZ_LT629751.1"/>
</dbReference>
<dbReference type="GO" id="GO:0005524">
    <property type="term" value="F:ATP binding"/>
    <property type="evidence" value="ECO:0007669"/>
    <property type="project" value="UniProtKB-UniRule"/>
</dbReference>
<reference evidence="17" key="1">
    <citation type="submission" date="2016-10" db="EMBL/GenBank/DDBJ databases">
        <authorList>
            <person name="Varghese N."/>
            <person name="Submissions S."/>
        </authorList>
    </citation>
    <scope>NUCLEOTIDE SEQUENCE [LARGE SCALE GENOMIC DNA]</scope>
    <source>
        <strain evidence="17">KCTC 32247</strain>
    </source>
</reference>
<comment type="subunit">
    <text evidence="3 13">Homodimer.</text>
</comment>
<dbReference type="NCBIfam" id="NF001756">
    <property type="entry name" value="PRK00484.1"/>
    <property type="match status" value="1"/>
</dbReference>
<comment type="similarity">
    <text evidence="2 13">Belongs to the class-II aminoacyl-tRNA synthetase family.</text>
</comment>
<evidence type="ECO:0000256" key="14">
    <source>
        <dbReference type="RuleBase" id="RU000336"/>
    </source>
</evidence>
<comment type="subcellular location">
    <subcellularLocation>
        <location evidence="1 13">Cytoplasm</location>
    </subcellularLocation>
</comment>
<dbReference type="FunFam" id="2.40.50.140:FF:000024">
    <property type="entry name" value="Lysine--tRNA ligase"/>
    <property type="match status" value="1"/>
</dbReference>
<evidence type="ECO:0000256" key="10">
    <source>
        <dbReference type="ARBA" id="ARBA00022917"/>
    </source>
</evidence>
<keyword evidence="6 13" id="KW-0479">Metal-binding</keyword>
<dbReference type="EMBL" id="LT629751">
    <property type="protein sequence ID" value="SDR81189.1"/>
    <property type="molecule type" value="Genomic_DNA"/>
</dbReference>
<evidence type="ECO:0000313" key="16">
    <source>
        <dbReference type="EMBL" id="SDR81189.1"/>
    </source>
</evidence>
<evidence type="ECO:0000256" key="3">
    <source>
        <dbReference type="ARBA" id="ARBA00011738"/>
    </source>
</evidence>
<dbReference type="AlphaFoldDB" id="A0A1H1M577"/>
<dbReference type="OrthoDB" id="9801152at2"/>
<keyword evidence="7 13" id="KW-0547">Nucleotide-binding</keyword>
<dbReference type="CDD" id="cd00775">
    <property type="entry name" value="LysRS_core"/>
    <property type="match status" value="1"/>
</dbReference>
<proteinExistence type="inferred from homology"/>
<evidence type="ECO:0000259" key="15">
    <source>
        <dbReference type="PROSITE" id="PS50862"/>
    </source>
</evidence>
<keyword evidence="8 13" id="KW-0067">ATP-binding</keyword>
<dbReference type="InterPro" id="IPR012340">
    <property type="entry name" value="NA-bd_OB-fold"/>
</dbReference>
<comment type="cofactor">
    <cofactor evidence="13 14">
        <name>Mg(2+)</name>
        <dbReference type="ChEBI" id="CHEBI:18420"/>
    </cofactor>
    <text evidence="13 14">Binds 3 Mg(2+) ions per subunit.</text>
</comment>
<evidence type="ECO:0000256" key="11">
    <source>
        <dbReference type="ARBA" id="ARBA00023146"/>
    </source>
</evidence>
<feature type="binding site" evidence="13">
    <location>
        <position position="418"/>
    </location>
    <ligand>
        <name>Mg(2+)</name>
        <dbReference type="ChEBI" id="CHEBI:18420"/>
        <label>1</label>
    </ligand>
</feature>
<name>A0A1H1M577_9PSED</name>
<dbReference type="HAMAP" id="MF_00252">
    <property type="entry name" value="Lys_tRNA_synth_class2"/>
    <property type="match status" value="1"/>
</dbReference>
<dbReference type="InterPro" id="IPR044136">
    <property type="entry name" value="Lys-tRNA-ligase_II_N"/>
</dbReference>
<dbReference type="Pfam" id="PF01336">
    <property type="entry name" value="tRNA_anti-codon"/>
    <property type="match status" value="1"/>
</dbReference>
<evidence type="ECO:0000256" key="1">
    <source>
        <dbReference type="ARBA" id="ARBA00004496"/>
    </source>
</evidence>
<dbReference type="PANTHER" id="PTHR42918">
    <property type="entry name" value="LYSYL-TRNA SYNTHETASE"/>
    <property type="match status" value="1"/>
</dbReference>
<evidence type="ECO:0000256" key="7">
    <source>
        <dbReference type="ARBA" id="ARBA00022741"/>
    </source>
</evidence>
<accession>A0A1H1M577</accession>
<evidence type="ECO:0000256" key="9">
    <source>
        <dbReference type="ARBA" id="ARBA00022842"/>
    </source>
</evidence>
<evidence type="ECO:0000256" key="12">
    <source>
        <dbReference type="ARBA" id="ARBA00048573"/>
    </source>
</evidence>
<evidence type="ECO:0000256" key="2">
    <source>
        <dbReference type="ARBA" id="ARBA00008226"/>
    </source>
</evidence>
<dbReference type="InterPro" id="IPR018149">
    <property type="entry name" value="Lys-tRNA-synth_II_C"/>
</dbReference>
<dbReference type="STRING" id="1392877.SAMN05216221_0390"/>
<keyword evidence="10 13" id="KW-0648">Protein biosynthesis</keyword>
<evidence type="ECO:0000256" key="5">
    <source>
        <dbReference type="ARBA" id="ARBA00022598"/>
    </source>
</evidence>
<dbReference type="GO" id="GO:0042803">
    <property type="term" value="F:protein homodimerization activity"/>
    <property type="evidence" value="ECO:0007669"/>
    <property type="project" value="UniProtKB-ARBA"/>
</dbReference>
<dbReference type="Pfam" id="PF00152">
    <property type="entry name" value="tRNA-synt_2"/>
    <property type="match status" value="1"/>
</dbReference>
<dbReference type="InterPro" id="IPR004364">
    <property type="entry name" value="Aa-tRNA-synt_II"/>
</dbReference>
<keyword evidence="5 13" id="KW-0436">Ligase</keyword>
<dbReference type="InterPro" id="IPR002313">
    <property type="entry name" value="Lys-tRNA-ligase_II"/>
</dbReference>
<dbReference type="PANTHER" id="PTHR42918:SF15">
    <property type="entry name" value="LYSINE--TRNA LIGASE, CHLOROPLASTIC_MITOCHONDRIAL"/>
    <property type="match status" value="1"/>
</dbReference>
<dbReference type="NCBIfam" id="TIGR00499">
    <property type="entry name" value="lysS_bact"/>
    <property type="match status" value="1"/>
</dbReference>
<dbReference type="SUPFAM" id="SSF50249">
    <property type="entry name" value="Nucleic acid-binding proteins"/>
    <property type="match status" value="1"/>
</dbReference>
<dbReference type="Gene3D" id="2.40.50.140">
    <property type="entry name" value="Nucleic acid-binding proteins"/>
    <property type="match status" value="1"/>
</dbReference>